<name>A0AA38M8P5_9CUCU</name>
<protein>
    <submittedName>
        <fullName evidence="1">Uncharacterized protein</fullName>
    </submittedName>
</protein>
<gene>
    <name evidence="1" type="ORF">Zmor_019344</name>
</gene>
<sequence>MATAGFHNTYLKVWSMKTTPFARGCGALIRFDGNWLFGNSPGGESNAIMYVWSGRRPQFVTYTPNTTGLDKETTLAREEECHGRQLMRQIWLFWWMTRCERWCYRMRFLLMGDVKGAGFGGVQLCQLQLAEEI</sequence>
<proteinExistence type="predicted"/>
<comment type="caution">
    <text evidence="1">The sequence shown here is derived from an EMBL/GenBank/DDBJ whole genome shotgun (WGS) entry which is preliminary data.</text>
</comment>
<reference evidence="1" key="1">
    <citation type="journal article" date="2023" name="G3 (Bethesda)">
        <title>Whole genome assemblies of Zophobas morio and Tenebrio molitor.</title>
        <authorList>
            <person name="Kaur S."/>
            <person name="Stinson S.A."/>
            <person name="diCenzo G.C."/>
        </authorList>
    </citation>
    <scope>NUCLEOTIDE SEQUENCE</scope>
    <source>
        <strain evidence="1">QUZm001</strain>
    </source>
</reference>
<dbReference type="Proteomes" id="UP001168821">
    <property type="component" value="Unassembled WGS sequence"/>
</dbReference>
<evidence type="ECO:0000313" key="1">
    <source>
        <dbReference type="EMBL" id="KAJ3647466.1"/>
    </source>
</evidence>
<evidence type="ECO:0000313" key="2">
    <source>
        <dbReference type="Proteomes" id="UP001168821"/>
    </source>
</evidence>
<keyword evidence="2" id="KW-1185">Reference proteome</keyword>
<dbReference type="EMBL" id="JALNTZ010000006">
    <property type="protein sequence ID" value="KAJ3647466.1"/>
    <property type="molecule type" value="Genomic_DNA"/>
</dbReference>
<organism evidence="1 2">
    <name type="scientific">Zophobas morio</name>
    <dbReference type="NCBI Taxonomy" id="2755281"/>
    <lineage>
        <taxon>Eukaryota</taxon>
        <taxon>Metazoa</taxon>
        <taxon>Ecdysozoa</taxon>
        <taxon>Arthropoda</taxon>
        <taxon>Hexapoda</taxon>
        <taxon>Insecta</taxon>
        <taxon>Pterygota</taxon>
        <taxon>Neoptera</taxon>
        <taxon>Endopterygota</taxon>
        <taxon>Coleoptera</taxon>
        <taxon>Polyphaga</taxon>
        <taxon>Cucujiformia</taxon>
        <taxon>Tenebrionidae</taxon>
        <taxon>Zophobas</taxon>
    </lineage>
</organism>
<accession>A0AA38M8P5</accession>
<dbReference type="AlphaFoldDB" id="A0AA38M8P5"/>